<dbReference type="AlphaFoldDB" id="A0A336JU14"/>
<dbReference type="Proteomes" id="UP000252631">
    <property type="component" value="Unassembled WGS sequence"/>
</dbReference>
<accession>A0A336JU14</accession>
<feature type="region of interest" description="Disordered" evidence="1">
    <location>
        <begin position="1"/>
        <end position="34"/>
    </location>
</feature>
<evidence type="ECO:0000256" key="1">
    <source>
        <dbReference type="SAM" id="MobiDB-lite"/>
    </source>
</evidence>
<proteinExistence type="predicted"/>
<evidence type="ECO:0000313" key="5">
    <source>
        <dbReference type="Proteomes" id="UP000256343"/>
    </source>
</evidence>
<reference evidence="2 5" key="2">
    <citation type="submission" date="2018-07" db="EMBL/GenBank/DDBJ databases">
        <title>Genomic Encyclopedia of Archaeal and Bacterial Type Strains, Phase II (KMG-II): from individual species to whole genera.</title>
        <authorList>
            <person name="Goeker M."/>
        </authorList>
    </citation>
    <scope>NUCLEOTIDE SEQUENCE [LARGE SCALE GENOMIC DNA]</scope>
    <source>
        <strain evidence="2 5">JA575</strain>
    </source>
</reference>
<keyword evidence="5" id="KW-1185">Reference proteome</keyword>
<organism evidence="3 4">
    <name type="scientific">Rhodopseudomonas pentothenatexigens</name>
    <dbReference type="NCBI Taxonomy" id="999699"/>
    <lineage>
        <taxon>Bacteria</taxon>
        <taxon>Pseudomonadati</taxon>
        <taxon>Pseudomonadota</taxon>
        <taxon>Alphaproteobacteria</taxon>
        <taxon>Hyphomicrobiales</taxon>
        <taxon>Nitrobacteraceae</taxon>
        <taxon>Rhodopseudomonas</taxon>
    </lineage>
</organism>
<dbReference type="Proteomes" id="UP000256343">
    <property type="component" value="Unassembled WGS sequence"/>
</dbReference>
<gene>
    <name evidence="2" type="ORF">BJ125_1305</name>
    <name evidence="3" type="ORF">SAMN05892882_1305</name>
</gene>
<dbReference type="RefSeq" id="WP_147270267.1">
    <property type="nucleotide sequence ID" value="NZ_QRDT01000030.1"/>
</dbReference>
<dbReference type="EMBL" id="QRDT01000030">
    <property type="protein sequence ID" value="RED25772.1"/>
    <property type="molecule type" value="Genomic_DNA"/>
</dbReference>
<evidence type="ECO:0000313" key="2">
    <source>
        <dbReference type="EMBL" id="RED25772.1"/>
    </source>
</evidence>
<evidence type="ECO:0000313" key="4">
    <source>
        <dbReference type="Proteomes" id="UP000252631"/>
    </source>
</evidence>
<protein>
    <submittedName>
        <fullName evidence="3">Uncharacterized protein</fullName>
    </submittedName>
</protein>
<dbReference type="OrthoDB" id="9953815at2"/>
<sequence>MSSYQSTRQNERYSRPVSVTSQPDNAGGRLRRPASADECFDAMARHHERVRMDGALKSAPAPAPIHETAKGAVVKPDNGDILYGAKAIALFIFGNDDNRSRRRVFNLWAHYRDRKEAAGFLKLNGAVCLSKSQWRAFHGLG</sequence>
<evidence type="ECO:0000313" key="3">
    <source>
        <dbReference type="EMBL" id="SSW93100.1"/>
    </source>
</evidence>
<name>A0A336JU14_9BRAD</name>
<dbReference type="EMBL" id="UFQQ01000030">
    <property type="protein sequence ID" value="SSW93100.1"/>
    <property type="molecule type" value="Genomic_DNA"/>
</dbReference>
<reference evidence="3 4" key="1">
    <citation type="submission" date="2017-08" db="EMBL/GenBank/DDBJ databases">
        <authorList>
            <person name="de Groot N.N."/>
        </authorList>
    </citation>
    <scope>NUCLEOTIDE SEQUENCE [LARGE SCALE GENOMIC DNA]</scope>
    <source>
        <strain evidence="3 4">JA575</strain>
    </source>
</reference>